<feature type="transmembrane region" description="Helical" evidence="9">
    <location>
        <begin position="417"/>
        <end position="444"/>
    </location>
</feature>
<evidence type="ECO:0000256" key="5">
    <source>
        <dbReference type="ARBA" id="ARBA00022692"/>
    </source>
</evidence>
<evidence type="ECO:0000256" key="9">
    <source>
        <dbReference type="RuleBase" id="RU362122"/>
    </source>
</evidence>
<evidence type="ECO:0000256" key="8">
    <source>
        <dbReference type="ARBA" id="ARBA00023136"/>
    </source>
</evidence>
<dbReference type="GO" id="GO:0015820">
    <property type="term" value="P:L-leucine transport"/>
    <property type="evidence" value="ECO:0007669"/>
    <property type="project" value="TreeGrafter"/>
</dbReference>
<dbReference type="GO" id="GO:0005304">
    <property type="term" value="F:L-valine transmembrane transporter activity"/>
    <property type="evidence" value="ECO:0007669"/>
    <property type="project" value="TreeGrafter"/>
</dbReference>
<evidence type="ECO:0000256" key="3">
    <source>
        <dbReference type="ARBA" id="ARBA00022448"/>
    </source>
</evidence>
<dbReference type="AlphaFoldDB" id="A0A6N2R332"/>
<gene>
    <name evidence="10" type="primary">brnQ_2</name>
    <name evidence="10" type="ORF">AVLFYP127_00165</name>
</gene>
<dbReference type="GO" id="GO:0015190">
    <property type="term" value="F:L-leucine transmembrane transporter activity"/>
    <property type="evidence" value="ECO:0007669"/>
    <property type="project" value="TreeGrafter"/>
</dbReference>
<keyword evidence="4" id="KW-1003">Cell membrane</keyword>
<keyword evidence="8 9" id="KW-0472">Membrane</keyword>
<feature type="transmembrane region" description="Helical" evidence="9">
    <location>
        <begin position="121"/>
        <end position="141"/>
    </location>
</feature>
<name>A0A6N2R332_9FIRM</name>
<dbReference type="GO" id="GO:0015188">
    <property type="term" value="F:L-isoleucine transmembrane transporter activity"/>
    <property type="evidence" value="ECO:0007669"/>
    <property type="project" value="TreeGrafter"/>
</dbReference>
<feature type="transmembrane region" description="Helical" evidence="9">
    <location>
        <begin position="236"/>
        <end position="254"/>
    </location>
</feature>
<proteinExistence type="inferred from homology"/>
<dbReference type="NCBIfam" id="TIGR00796">
    <property type="entry name" value="livcs"/>
    <property type="match status" value="1"/>
</dbReference>
<keyword evidence="5 9" id="KW-0812">Transmembrane</keyword>
<evidence type="ECO:0000256" key="4">
    <source>
        <dbReference type="ARBA" id="ARBA00022475"/>
    </source>
</evidence>
<evidence type="ECO:0000256" key="1">
    <source>
        <dbReference type="ARBA" id="ARBA00004651"/>
    </source>
</evidence>
<feature type="transmembrane region" description="Helical" evidence="9">
    <location>
        <begin position="377"/>
        <end position="397"/>
    </location>
</feature>
<dbReference type="GO" id="GO:0015818">
    <property type="term" value="P:isoleucine transport"/>
    <property type="evidence" value="ECO:0007669"/>
    <property type="project" value="TreeGrafter"/>
</dbReference>
<comment type="function">
    <text evidence="9">Component of the transport system for branched-chain amino acids.</text>
</comment>
<organism evidence="10">
    <name type="scientific">Anaerococcus vaginalis</name>
    <dbReference type="NCBI Taxonomy" id="33037"/>
    <lineage>
        <taxon>Bacteria</taxon>
        <taxon>Bacillati</taxon>
        <taxon>Bacillota</taxon>
        <taxon>Tissierellia</taxon>
        <taxon>Tissierellales</taxon>
        <taxon>Peptoniphilaceae</taxon>
        <taxon>Anaerococcus</taxon>
    </lineage>
</organism>
<feature type="transmembrane region" description="Helical" evidence="9">
    <location>
        <begin position="350"/>
        <end position="370"/>
    </location>
</feature>
<sequence>MKRKLSFNQTLLVGSLLFGLYFGAGNLIFPIELGQNSGTNLYKVVLGFIISGVGLPLLGVVASAISKNDSLFEMGKTVSDKFAYFFTTALYLTIGPFFAIPRTSTVAFEVGIAPNISEDKIKLFLFIFSLIFFLAVLAFALKPGKVMDNIGKILTPTFLILLSVLVIFAIIKPMGDLAKNQPTKIYQKNPLFTGILDGYNTMDALASLAFAIIIISSIRKLGVKDSNQIAKETLKSGVICLIAMSTVYISLAFMSSSSVNIMKLGNNGGRILSNISFYYLGNFGKILLAAIVIVACLKTAIGLIIACSEIFIQMYPNTLSYKAYAVVFTLISFLIANLGLQKIISLSIPVLMYLYPLAIVLIFLSLAYPIIGKNKRIFSLTIFFTAIFSIFDLLKALPKNISSTDSISRIVDFAKNYIPAFKIGFGWFIPAIFGIILGLLISIIKKEKIKEINL</sequence>
<dbReference type="PANTHER" id="PTHR30588">
    <property type="entry name" value="BRANCHED-CHAIN AMINO ACID TRANSPORT SYSTEM 2 CARRIER PROTEIN"/>
    <property type="match status" value="1"/>
</dbReference>
<feature type="transmembrane region" description="Helical" evidence="9">
    <location>
        <begin position="286"/>
        <end position="312"/>
    </location>
</feature>
<dbReference type="InterPro" id="IPR004685">
    <property type="entry name" value="Brnchd-chn_aa_trnsp_Livcs"/>
</dbReference>
<feature type="transmembrane region" description="Helical" evidence="9">
    <location>
        <begin position="12"/>
        <end position="29"/>
    </location>
</feature>
<dbReference type="GO" id="GO:0005886">
    <property type="term" value="C:plasma membrane"/>
    <property type="evidence" value="ECO:0007669"/>
    <property type="project" value="UniProtKB-SubCell"/>
</dbReference>
<keyword evidence="6 9" id="KW-0029">Amino-acid transport</keyword>
<feature type="transmembrane region" description="Helical" evidence="9">
    <location>
        <begin position="191"/>
        <end position="215"/>
    </location>
</feature>
<evidence type="ECO:0000256" key="2">
    <source>
        <dbReference type="ARBA" id="ARBA00008540"/>
    </source>
</evidence>
<feature type="transmembrane region" description="Helical" evidence="9">
    <location>
        <begin position="41"/>
        <end position="61"/>
    </location>
</feature>
<protein>
    <recommendedName>
        <fullName evidence="9">Branched-chain amino acid transport system carrier protein</fullName>
    </recommendedName>
</protein>
<evidence type="ECO:0000256" key="7">
    <source>
        <dbReference type="ARBA" id="ARBA00022989"/>
    </source>
</evidence>
<evidence type="ECO:0000313" key="10">
    <source>
        <dbReference type="EMBL" id="VYS74878.1"/>
    </source>
</evidence>
<keyword evidence="7 9" id="KW-1133">Transmembrane helix</keyword>
<keyword evidence="3 9" id="KW-0813">Transport</keyword>
<accession>A0A6N2R332</accession>
<comment type="subcellular location">
    <subcellularLocation>
        <location evidence="1 9">Cell membrane</location>
        <topology evidence="1 9">Multi-pass membrane protein</topology>
    </subcellularLocation>
</comment>
<dbReference type="Pfam" id="PF05525">
    <property type="entry name" value="Branch_AA_trans"/>
    <property type="match status" value="1"/>
</dbReference>
<dbReference type="PANTHER" id="PTHR30588:SF0">
    <property type="entry name" value="BRANCHED-CHAIN AMINO ACID PERMEASE BRNQ"/>
    <property type="match status" value="1"/>
</dbReference>
<reference evidence="10" key="1">
    <citation type="submission" date="2019-11" db="EMBL/GenBank/DDBJ databases">
        <authorList>
            <person name="Feng L."/>
        </authorList>
    </citation>
    <scope>NUCLEOTIDE SEQUENCE</scope>
    <source>
        <strain evidence="10">AvaginalisLFYP127</strain>
    </source>
</reference>
<feature type="transmembrane region" description="Helical" evidence="9">
    <location>
        <begin position="324"/>
        <end position="344"/>
    </location>
</feature>
<comment type="similarity">
    <text evidence="2 9">Belongs to the branched chain amino acid transporter family.</text>
</comment>
<dbReference type="EMBL" id="CACRSW010000001">
    <property type="protein sequence ID" value="VYS74878.1"/>
    <property type="molecule type" value="Genomic_DNA"/>
</dbReference>
<dbReference type="RefSeq" id="WP_156328403.1">
    <property type="nucleotide sequence ID" value="NZ_CACRSW010000001.1"/>
</dbReference>
<feature type="transmembrane region" description="Helical" evidence="9">
    <location>
        <begin position="153"/>
        <end position="171"/>
    </location>
</feature>
<evidence type="ECO:0000256" key="6">
    <source>
        <dbReference type="ARBA" id="ARBA00022970"/>
    </source>
</evidence>
<feature type="transmembrane region" description="Helical" evidence="9">
    <location>
        <begin position="82"/>
        <end position="101"/>
    </location>
</feature>